<evidence type="ECO:0000313" key="5">
    <source>
        <dbReference type="Proteomes" id="UP000777440"/>
    </source>
</evidence>
<feature type="domain" description="Shikimate dehydrogenase substrate binding N-terminal" evidence="3">
    <location>
        <begin position="20"/>
        <end position="101"/>
    </location>
</feature>
<evidence type="ECO:0000256" key="2">
    <source>
        <dbReference type="ARBA" id="ARBA00023141"/>
    </source>
</evidence>
<comment type="pathway">
    <text evidence="1">Metabolic intermediate biosynthesis; chorismate biosynthesis; chorismate from D-erythrose 4-phosphate and phosphoenolpyruvate: step 4/7.</text>
</comment>
<dbReference type="Proteomes" id="UP000777440">
    <property type="component" value="Unassembled WGS sequence"/>
</dbReference>
<dbReference type="PANTHER" id="PTHR21089:SF1">
    <property type="entry name" value="BIFUNCTIONAL 3-DEHYDROQUINATE DEHYDRATASE_SHIKIMATE DEHYDROGENASE, CHLOROPLASTIC"/>
    <property type="match status" value="1"/>
</dbReference>
<evidence type="ECO:0000256" key="1">
    <source>
        <dbReference type="ARBA" id="ARBA00004871"/>
    </source>
</evidence>
<name>A0ABS7HVN9_9MICO</name>
<dbReference type="Pfam" id="PF08501">
    <property type="entry name" value="Shikimate_dh_N"/>
    <property type="match status" value="1"/>
</dbReference>
<dbReference type="InterPro" id="IPR013708">
    <property type="entry name" value="Shikimate_DH-bd_N"/>
</dbReference>
<accession>A0ABS7HVN9</accession>
<evidence type="ECO:0000313" key="4">
    <source>
        <dbReference type="EMBL" id="MBW9108630.1"/>
    </source>
</evidence>
<keyword evidence="5" id="KW-1185">Reference proteome</keyword>
<proteinExistence type="predicted"/>
<organism evidence="4 5">
    <name type="scientific">Microbacterium ureisolvens</name>
    <dbReference type="NCBI Taxonomy" id="2781186"/>
    <lineage>
        <taxon>Bacteria</taxon>
        <taxon>Bacillati</taxon>
        <taxon>Actinomycetota</taxon>
        <taxon>Actinomycetes</taxon>
        <taxon>Micrococcales</taxon>
        <taxon>Microbacteriaceae</taxon>
        <taxon>Microbacterium</taxon>
    </lineage>
</organism>
<dbReference type="PANTHER" id="PTHR21089">
    <property type="entry name" value="SHIKIMATE DEHYDROGENASE"/>
    <property type="match status" value="1"/>
</dbReference>
<dbReference type="Gene3D" id="3.40.50.10860">
    <property type="entry name" value="Leucine Dehydrogenase, chain A, domain 1"/>
    <property type="match status" value="1"/>
</dbReference>
<gene>
    <name evidence="4" type="ORF">JNB61_02495</name>
</gene>
<dbReference type="RefSeq" id="WP_220338649.1">
    <property type="nucleotide sequence ID" value="NZ_JAEUAX010000001.1"/>
</dbReference>
<keyword evidence="2" id="KW-0057">Aromatic amino acid biosynthesis</keyword>
<dbReference type="EMBL" id="JAEUAX010000001">
    <property type="protein sequence ID" value="MBW9108630.1"/>
    <property type="molecule type" value="Genomic_DNA"/>
</dbReference>
<dbReference type="SUPFAM" id="SSF53223">
    <property type="entry name" value="Aminoacid dehydrogenase-like, N-terminal domain"/>
    <property type="match status" value="1"/>
</dbReference>
<sequence>MVFRAPGLGVLSGRASRLEVWGDPIAHSRSPQLHAAAYEVLGFDWTYGRRRVDVASFGDELAALDDSWRGLSLTMPLKGVAFAAASSLDRRAQLTGAVNTLLLDSGGPRGFNTDVGGIVRALADDGVAEIARARIVGAGATATSALAALSELGAREVEVVARRPEAAAPLADLGRRLGMTVETTPFAASVHEDVPLTIATLPGDAPVPDAAADALARSGGLLLDVVYGHWPTALSAAWERTGGTARSGLGMLLHQALLQIRIFRHGDPATPLDREAEALRAMRRALEEPAAA</sequence>
<keyword evidence="2" id="KW-0028">Amino-acid biosynthesis</keyword>
<reference evidence="4 5" key="1">
    <citation type="journal article" date="2021" name="MBio">
        <title>Poor Competitiveness of Bradyrhizobium in Pigeon Pea Root Colonization in Indian Soils.</title>
        <authorList>
            <person name="Chalasani D."/>
            <person name="Basu A."/>
            <person name="Pullabhotla S.V.S.R.N."/>
            <person name="Jorrin B."/>
            <person name="Neal A.L."/>
            <person name="Poole P.S."/>
            <person name="Podile A.R."/>
            <person name="Tkacz A."/>
        </authorList>
    </citation>
    <scope>NUCLEOTIDE SEQUENCE [LARGE SCALE GENOMIC DNA]</scope>
    <source>
        <strain evidence="4 5">HU12</strain>
    </source>
</reference>
<dbReference type="InterPro" id="IPR046346">
    <property type="entry name" value="Aminoacid_DH-like_N_sf"/>
</dbReference>
<protein>
    <submittedName>
        <fullName evidence="4">Shikimate dehydrogenase</fullName>
    </submittedName>
</protein>
<dbReference type="SUPFAM" id="SSF51735">
    <property type="entry name" value="NAD(P)-binding Rossmann-fold domains"/>
    <property type="match status" value="1"/>
</dbReference>
<dbReference type="InterPro" id="IPR022893">
    <property type="entry name" value="Shikimate_DH_fam"/>
</dbReference>
<dbReference type="InterPro" id="IPR036291">
    <property type="entry name" value="NAD(P)-bd_dom_sf"/>
</dbReference>
<comment type="caution">
    <text evidence="4">The sequence shown here is derived from an EMBL/GenBank/DDBJ whole genome shotgun (WGS) entry which is preliminary data.</text>
</comment>
<evidence type="ECO:0000259" key="3">
    <source>
        <dbReference type="Pfam" id="PF08501"/>
    </source>
</evidence>
<dbReference type="Gene3D" id="3.40.50.720">
    <property type="entry name" value="NAD(P)-binding Rossmann-like Domain"/>
    <property type="match status" value="1"/>
</dbReference>